<organism evidence="9 10">
    <name type="scientific">Pseudonocardia spirodelae</name>
    <dbReference type="NCBI Taxonomy" id="3133431"/>
    <lineage>
        <taxon>Bacteria</taxon>
        <taxon>Bacillati</taxon>
        <taxon>Actinomycetota</taxon>
        <taxon>Actinomycetes</taxon>
        <taxon>Pseudonocardiales</taxon>
        <taxon>Pseudonocardiaceae</taxon>
        <taxon>Pseudonocardia</taxon>
    </lineage>
</organism>
<keyword evidence="5 7" id="KW-0472">Membrane</keyword>
<feature type="transmembrane region" description="Helical" evidence="7">
    <location>
        <begin position="38"/>
        <end position="57"/>
    </location>
</feature>
<evidence type="ECO:0000256" key="5">
    <source>
        <dbReference type="ARBA" id="ARBA00023136"/>
    </source>
</evidence>
<feature type="region of interest" description="Disordered" evidence="6">
    <location>
        <begin position="305"/>
        <end position="327"/>
    </location>
</feature>
<dbReference type="Proteomes" id="UP001364211">
    <property type="component" value="Unassembled WGS sequence"/>
</dbReference>
<evidence type="ECO:0000256" key="1">
    <source>
        <dbReference type="ARBA" id="ARBA00004141"/>
    </source>
</evidence>
<evidence type="ECO:0000256" key="2">
    <source>
        <dbReference type="ARBA" id="ARBA00007362"/>
    </source>
</evidence>
<evidence type="ECO:0000313" key="9">
    <source>
        <dbReference type="EMBL" id="MEJ8279369.1"/>
    </source>
</evidence>
<feature type="transmembrane region" description="Helical" evidence="7">
    <location>
        <begin position="124"/>
        <end position="141"/>
    </location>
</feature>
<evidence type="ECO:0000256" key="7">
    <source>
        <dbReference type="SAM" id="Phobius"/>
    </source>
</evidence>
<feature type="transmembrane region" description="Helical" evidence="7">
    <location>
        <begin position="179"/>
        <end position="200"/>
    </location>
</feature>
<feature type="domain" description="EamA" evidence="8">
    <location>
        <begin position="156"/>
        <end position="282"/>
    </location>
</feature>
<evidence type="ECO:0000256" key="6">
    <source>
        <dbReference type="SAM" id="MobiDB-lite"/>
    </source>
</evidence>
<dbReference type="InterPro" id="IPR050638">
    <property type="entry name" value="AA-Vitamin_Transporters"/>
</dbReference>
<feature type="transmembrane region" description="Helical" evidence="7">
    <location>
        <begin position="69"/>
        <end position="89"/>
    </location>
</feature>
<evidence type="ECO:0000256" key="3">
    <source>
        <dbReference type="ARBA" id="ARBA00022692"/>
    </source>
</evidence>
<keyword evidence="10" id="KW-1185">Reference proteome</keyword>
<dbReference type="PANTHER" id="PTHR32322">
    <property type="entry name" value="INNER MEMBRANE TRANSPORTER"/>
    <property type="match status" value="1"/>
</dbReference>
<protein>
    <submittedName>
        <fullName evidence="9">DMT family transporter</fullName>
    </submittedName>
</protein>
<sequence length="327" mass="33319">MTSSRRLVPVLALLFVPLWASGFIAGKIATGYMDVPAVLLWRFVIALVVMLVAAAVLRPGLPRGRAWAHLAVTALLLQVGQFTFVYSGLASGVPAGLSSLILGMAPLLVGLLTPLLLSTRLGAGPVLGLLIGAAGVYVVLADDLGGGLGGTVAFPVLGMVSLAAGTLYQKRFNDDTPVVTSVVVQMATSLVATLAAWPLLGADWLPRAAGGWLAVGWLGIFNSAGAFVLMFLLLRLRSTVFVSSLLNLVPATTALGAVPVLGEPLTAQAVLGLGIALVGMFVGLGRVPGLRRRGVVVDAADLGDGAAGPAPAARRERAAPGVADRDA</sequence>
<reference evidence="9 10" key="1">
    <citation type="submission" date="2024-03" db="EMBL/GenBank/DDBJ databases">
        <title>Draft genome sequence of Pseudonocardia sp. DW16-2.</title>
        <authorList>
            <person name="Duangmal K."/>
        </authorList>
    </citation>
    <scope>NUCLEOTIDE SEQUENCE [LARGE SCALE GENOMIC DNA]</scope>
    <source>
        <strain evidence="9 10">DW16-2</strain>
    </source>
</reference>
<feature type="transmembrane region" description="Helical" evidence="7">
    <location>
        <begin position="267"/>
        <end position="284"/>
    </location>
</feature>
<comment type="subcellular location">
    <subcellularLocation>
        <location evidence="1">Membrane</location>
        <topology evidence="1">Multi-pass membrane protein</topology>
    </subcellularLocation>
</comment>
<proteinExistence type="inferred from homology"/>
<dbReference type="EMBL" id="JBBJUP010000007">
    <property type="protein sequence ID" value="MEJ8279369.1"/>
    <property type="molecule type" value="Genomic_DNA"/>
</dbReference>
<feature type="transmembrane region" description="Helical" evidence="7">
    <location>
        <begin position="212"/>
        <end position="233"/>
    </location>
</feature>
<evidence type="ECO:0000256" key="4">
    <source>
        <dbReference type="ARBA" id="ARBA00022989"/>
    </source>
</evidence>
<feature type="transmembrane region" description="Helical" evidence="7">
    <location>
        <begin position="240"/>
        <end position="261"/>
    </location>
</feature>
<comment type="caution">
    <text evidence="9">The sequence shown here is derived from an EMBL/GenBank/DDBJ whole genome shotgun (WGS) entry which is preliminary data.</text>
</comment>
<dbReference type="SUPFAM" id="SSF103481">
    <property type="entry name" value="Multidrug resistance efflux transporter EmrE"/>
    <property type="match status" value="2"/>
</dbReference>
<feature type="transmembrane region" description="Helical" evidence="7">
    <location>
        <begin position="147"/>
        <end position="167"/>
    </location>
</feature>
<accession>A0ABU8T5Y4</accession>
<dbReference type="InterPro" id="IPR000620">
    <property type="entry name" value="EamA_dom"/>
</dbReference>
<comment type="similarity">
    <text evidence="2">Belongs to the EamA transporter family.</text>
</comment>
<dbReference type="PANTHER" id="PTHR32322:SF2">
    <property type="entry name" value="EAMA DOMAIN-CONTAINING PROTEIN"/>
    <property type="match status" value="1"/>
</dbReference>
<feature type="transmembrane region" description="Helical" evidence="7">
    <location>
        <begin position="95"/>
        <end position="117"/>
    </location>
</feature>
<dbReference type="InterPro" id="IPR037185">
    <property type="entry name" value="EmrE-like"/>
</dbReference>
<evidence type="ECO:0000313" key="10">
    <source>
        <dbReference type="Proteomes" id="UP001364211"/>
    </source>
</evidence>
<dbReference type="RefSeq" id="WP_340288855.1">
    <property type="nucleotide sequence ID" value="NZ_JBBJUP010000007.1"/>
</dbReference>
<keyword evidence="3 7" id="KW-0812">Transmembrane</keyword>
<name>A0ABU8T5Y4_9PSEU</name>
<feature type="domain" description="EamA" evidence="8">
    <location>
        <begin position="10"/>
        <end position="140"/>
    </location>
</feature>
<keyword evidence="4 7" id="KW-1133">Transmembrane helix</keyword>
<feature type="compositionally biased region" description="Basic and acidic residues" evidence="6">
    <location>
        <begin position="313"/>
        <end position="327"/>
    </location>
</feature>
<gene>
    <name evidence="9" type="ORF">WJX68_10540</name>
</gene>
<evidence type="ECO:0000259" key="8">
    <source>
        <dbReference type="Pfam" id="PF00892"/>
    </source>
</evidence>
<dbReference type="Pfam" id="PF00892">
    <property type="entry name" value="EamA"/>
    <property type="match status" value="2"/>
</dbReference>